<evidence type="ECO:0000259" key="1">
    <source>
        <dbReference type="Pfam" id="PF13333"/>
    </source>
</evidence>
<accession>A0AAD2GLM1</accession>
<protein>
    <recommendedName>
        <fullName evidence="1">Integrase catalytic domain-containing protein</fullName>
    </recommendedName>
</protein>
<dbReference type="EMBL" id="CAUZHL010000006">
    <property type="protein sequence ID" value="CAK1215049.1"/>
    <property type="molecule type" value="Genomic_DNA"/>
</dbReference>
<reference evidence="2" key="1">
    <citation type="submission" date="2023-10" db="EMBL/GenBank/DDBJ databases">
        <authorList>
            <person name="Leclercq S."/>
        </authorList>
    </citation>
    <scope>NUCLEOTIDE SEQUENCE</scope>
    <source>
        <strain evidence="2">F848</strain>
    </source>
</reference>
<organism evidence="2 3">
    <name type="scientific">Escherichia coli</name>
    <dbReference type="NCBI Taxonomy" id="562"/>
    <lineage>
        <taxon>Bacteria</taxon>
        <taxon>Pseudomonadati</taxon>
        <taxon>Pseudomonadota</taxon>
        <taxon>Gammaproteobacteria</taxon>
        <taxon>Enterobacterales</taxon>
        <taxon>Enterobacteriaceae</taxon>
        <taxon>Escherichia</taxon>
    </lineage>
</organism>
<dbReference type="InterPro" id="IPR001584">
    <property type="entry name" value="Integrase_cat-core"/>
</dbReference>
<feature type="domain" description="Integrase catalytic" evidence="1">
    <location>
        <begin position="2"/>
        <end position="43"/>
    </location>
</feature>
<gene>
    <name evidence="2" type="ORF">FGAF848_42710</name>
</gene>
<name>A0AAD2GLM1_ECOLX</name>
<dbReference type="AlphaFoldDB" id="A0AAD2GLM1"/>
<dbReference type="GO" id="GO:0015074">
    <property type="term" value="P:DNA integration"/>
    <property type="evidence" value="ECO:0007669"/>
    <property type="project" value="InterPro"/>
</dbReference>
<evidence type="ECO:0000313" key="2">
    <source>
        <dbReference type="EMBL" id="CAK1215049.1"/>
    </source>
</evidence>
<sequence length="51" mass="6210">MERFFRSLKTEWVPTDGYVGKDQTRQQISVYILNYYNSVRSHHSKCQLHDF</sequence>
<proteinExistence type="predicted"/>
<comment type="caution">
    <text evidence="2">The sequence shown here is derived from an EMBL/GenBank/DDBJ whole genome shotgun (WGS) entry which is preliminary data.</text>
</comment>
<dbReference type="Pfam" id="PF13333">
    <property type="entry name" value="rve_2"/>
    <property type="match status" value="1"/>
</dbReference>
<dbReference type="Proteomes" id="UP001190091">
    <property type="component" value="Unassembled WGS sequence"/>
</dbReference>
<evidence type="ECO:0000313" key="3">
    <source>
        <dbReference type="Proteomes" id="UP001190091"/>
    </source>
</evidence>